<organism evidence="18 19">
    <name type="scientific">Halochromatium glycolicum</name>
    <dbReference type="NCBI Taxonomy" id="85075"/>
    <lineage>
        <taxon>Bacteria</taxon>
        <taxon>Pseudomonadati</taxon>
        <taxon>Pseudomonadota</taxon>
        <taxon>Gammaproteobacteria</taxon>
        <taxon>Chromatiales</taxon>
        <taxon>Chromatiaceae</taxon>
        <taxon>Halochromatium</taxon>
    </lineage>
</organism>
<dbReference type="PANTHER" id="PTHR42891">
    <property type="entry name" value="D-GLYCERO-BETA-D-MANNO-HEPTOSE-1,7-BISPHOSPHATE 7-PHOSPHATASE"/>
    <property type="match status" value="1"/>
</dbReference>
<evidence type="ECO:0000313" key="18">
    <source>
        <dbReference type="EMBL" id="MBK1704894.1"/>
    </source>
</evidence>
<evidence type="ECO:0000256" key="10">
    <source>
        <dbReference type="ARBA" id="ARBA00022833"/>
    </source>
</evidence>
<dbReference type="Pfam" id="PF13242">
    <property type="entry name" value="Hydrolase_like"/>
    <property type="match status" value="1"/>
</dbReference>
<dbReference type="InterPro" id="IPR006549">
    <property type="entry name" value="HAD-SF_hydro_IIIA"/>
</dbReference>
<feature type="binding site" evidence="17">
    <location>
        <position position="91"/>
    </location>
    <ligand>
        <name>Zn(2+)</name>
        <dbReference type="ChEBI" id="CHEBI:29105"/>
    </ligand>
</feature>
<dbReference type="AlphaFoldDB" id="A0AAJ0U425"/>
<reference evidence="18" key="2">
    <citation type="journal article" date="2020" name="Microorganisms">
        <title>Osmotic Adaptation and Compatible Solute Biosynthesis of Phototrophic Bacteria as Revealed from Genome Analyses.</title>
        <authorList>
            <person name="Imhoff J.F."/>
            <person name="Rahn T."/>
            <person name="Kunzel S."/>
            <person name="Keller A."/>
            <person name="Neulinger S.C."/>
        </authorList>
    </citation>
    <scope>NUCLEOTIDE SEQUENCE</scope>
    <source>
        <strain evidence="18">DSM 11080</strain>
    </source>
</reference>
<keyword evidence="8 17" id="KW-0479">Metal-binding</keyword>
<keyword evidence="19" id="KW-1185">Reference proteome</keyword>
<dbReference type="InterPro" id="IPR023214">
    <property type="entry name" value="HAD_sf"/>
</dbReference>
<dbReference type="Proteomes" id="UP001296776">
    <property type="component" value="Unassembled WGS sequence"/>
</dbReference>
<feature type="active site" description="Proton donor" evidence="15">
    <location>
        <position position="9"/>
    </location>
</feature>
<comment type="catalytic activity">
    <reaction evidence="1">
        <text>D-glycero-beta-D-manno-heptose 1,7-bisphosphate + H2O = D-glycero-beta-D-manno-heptose 1-phosphate + phosphate</text>
        <dbReference type="Rhea" id="RHEA:28518"/>
        <dbReference type="ChEBI" id="CHEBI:15377"/>
        <dbReference type="ChEBI" id="CHEBI:43474"/>
        <dbReference type="ChEBI" id="CHEBI:60208"/>
        <dbReference type="ChEBI" id="CHEBI:61593"/>
        <dbReference type="EC" id="3.1.3.82"/>
    </reaction>
</comment>
<comment type="cofactor">
    <cofactor evidence="3 17">
        <name>Zn(2+)</name>
        <dbReference type="ChEBI" id="CHEBI:29105"/>
    </cofactor>
</comment>
<comment type="subcellular location">
    <subcellularLocation>
        <location evidence="4 14">Cytoplasm</location>
    </subcellularLocation>
</comment>
<keyword evidence="11 17" id="KW-0460">Magnesium</keyword>
<evidence type="ECO:0000256" key="9">
    <source>
        <dbReference type="ARBA" id="ARBA00022801"/>
    </source>
</evidence>
<feature type="binding site" evidence="17">
    <location>
        <position position="126"/>
    </location>
    <ligand>
        <name>Mg(2+)</name>
        <dbReference type="ChEBI" id="CHEBI:18420"/>
    </ligand>
</feature>
<dbReference type="EC" id="3.1.3.-" evidence="14"/>
<keyword evidence="12 14" id="KW-0119">Carbohydrate metabolism</keyword>
<feature type="binding site" evidence="17">
    <location>
        <position position="9"/>
    </location>
    <ligand>
        <name>Mg(2+)</name>
        <dbReference type="ChEBI" id="CHEBI:18420"/>
    </ligand>
</feature>
<feature type="binding site" evidence="17">
    <location>
        <position position="97"/>
    </location>
    <ligand>
        <name>Zn(2+)</name>
        <dbReference type="ChEBI" id="CHEBI:29105"/>
    </ligand>
</feature>
<sequence length="180" mass="19417">MKLVILDRDGVINQDSDDYIKSIAEWEPISGSLEAIARLSNAGIMVAVATNQSALARGLIDLEGLNAIHQTIRQRLSAVGGRVEVFAFCQHGPDDHCDCRKPLSGLLHEIRYRTGSSLRGTPVIGDSARDLEAALQVGARPILVRTGKGRQTEQSLPANLMHVPVFDDLASAVDSLLDKP</sequence>
<accession>A0AAJ0U425</accession>
<dbReference type="InterPro" id="IPR006543">
    <property type="entry name" value="Histidinol-phos"/>
</dbReference>
<evidence type="ECO:0000256" key="12">
    <source>
        <dbReference type="ARBA" id="ARBA00023277"/>
    </source>
</evidence>
<feature type="binding site" evidence="17">
    <location>
        <position position="99"/>
    </location>
    <ligand>
        <name>Zn(2+)</name>
        <dbReference type="ChEBI" id="CHEBI:29105"/>
    </ligand>
</feature>
<reference evidence="18" key="1">
    <citation type="submission" date="2017-08" db="EMBL/GenBank/DDBJ databases">
        <authorList>
            <person name="Imhoff J.F."/>
            <person name="Rahn T."/>
            <person name="Kuenzel S."/>
            <person name="Neulinger S.C."/>
        </authorList>
    </citation>
    <scope>NUCLEOTIDE SEQUENCE</scope>
    <source>
        <strain evidence="18">DSM 11080</strain>
    </source>
</reference>
<protein>
    <recommendedName>
        <fullName evidence="14">D,D-heptose 1,7-bisphosphate phosphatase</fullName>
        <ecNumber evidence="14">3.1.3.-</ecNumber>
    </recommendedName>
</protein>
<keyword evidence="10 17" id="KW-0862">Zinc</keyword>
<gene>
    <name evidence="18" type="ORF">CKO40_10170</name>
</gene>
<evidence type="ECO:0000256" key="13">
    <source>
        <dbReference type="ARBA" id="ARBA00061616"/>
    </source>
</evidence>
<evidence type="ECO:0000256" key="5">
    <source>
        <dbReference type="ARBA" id="ARBA00004708"/>
    </source>
</evidence>
<proteinExistence type="inferred from homology"/>
<feature type="binding site" evidence="17">
    <location>
        <position position="7"/>
    </location>
    <ligand>
        <name>Mg(2+)</name>
        <dbReference type="ChEBI" id="CHEBI:18420"/>
    </ligand>
</feature>
<comment type="subunit">
    <text evidence="6">Monomer.</text>
</comment>
<evidence type="ECO:0000256" key="6">
    <source>
        <dbReference type="ARBA" id="ARBA00011245"/>
    </source>
</evidence>
<name>A0AAJ0U425_9GAMM</name>
<dbReference type="NCBIfam" id="TIGR01662">
    <property type="entry name" value="HAD-SF-IIIA"/>
    <property type="match status" value="1"/>
</dbReference>
<dbReference type="CDD" id="cd07503">
    <property type="entry name" value="HAD_HisB-N"/>
    <property type="match status" value="1"/>
</dbReference>
<dbReference type="GO" id="GO:0005737">
    <property type="term" value="C:cytoplasm"/>
    <property type="evidence" value="ECO:0007669"/>
    <property type="project" value="UniProtKB-SubCell"/>
</dbReference>
<evidence type="ECO:0000256" key="3">
    <source>
        <dbReference type="ARBA" id="ARBA00001947"/>
    </source>
</evidence>
<dbReference type="PIRSF" id="PIRSF004682">
    <property type="entry name" value="GmhB"/>
    <property type="match status" value="1"/>
</dbReference>
<dbReference type="FunFam" id="3.40.50.1000:FF:000168">
    <property type="entry name" value="D,D-heptose 1,7-bisphosphate phosphatase"/>
    <property type="match status" value="1"/>
</dbReference>
<dbReference type="RefSeq" id="WP_200346100.1">
    <property type="nucleotide sequence ID" value="NZ_NRSJ01000015.1"/>
</dbReference>
<evidence type="ECO:0000256" key="17">
    <source>
        <dbReference type="PIRSR" id="PIRSR004682-4"/>
    </source>
</evidence>
<dbReference type="Gene3D" id="3.40.50.1000">
    <property type="entry name" value="HAD superfamily/HAD-like"/>
    <property type="match status" value="1"/>
</dbReference>
<feature type="active site" description="Nucleophile" evidence="15">
    <location>
        <position position="7"/>
    </location>
</feature>
<evidence type="ECO:0000256" key="8">
    <source>
        <dbReference type="ARBA" id="ARBA00022723"/>
    </source>
</evidence>
<dbReference type="SUPFAM" id="SSF56784">
    <property type="entry name" value="HAD-like"/>
    <property type="match status" value="1"/>
</dbReference>
<evidence type="ECO:0000256" key="1">
    <source>
        <dbReference type="ARBA" id="ARBA00001226"/>
    </source>
</evidence>
<evidence type="ECO:0000256" key="16">
    <source>
        <dbReference type="PIRSR" id="PIRSR004682-3"/>
    </source>
</evidence>
<comment type="pathway">
    <text evidence="5">Nucleotide-sugar biosynthesis; ADP-L-glycero-beta-D-manno-heptose biosynthesis; ADP-L-glycero-beta-D-manno-heptose from D-glycero-beta-D-manno-heptose 7-phosphate: step 2/4.</text>
</comment>
<feature type="binding site" evidence="17">
    <location>
        <position position="89"/>
    </location>
    <ligand>
        <name>Zn(2+)</name>
        <dbReference type="ChEBI" id="CHEBI:29105"/>
    </ligand>
</feature>
<dbReference type="InterPro" id="IPR004446">
    <property type="entry name" value="Heptose_bisP_phosphatase"/>
</dbReference>
<dbReference type="NCBIfam" id="NF006506">
    <property type="entry name" value="PRK08942.1"/>
    <property type="match status" value="1"/>
</dbReference>
<dbReference type="InterPro" id="IPR036412">
    <property type="entry name" value="HAD-like_sf"/>
</dbReference>
<keyword evidence="7 14" id="KW-0963">Cytoplasm</keyword>
<evidence type="ECO:0000256" key="14">
    <source>
        <dbReference type="PIRNR" id="PIRNR004682"/>
    </source>
</evidence>
<comment type="similarity">
    <text evidence="13 14">Belongs to the gmhB family.</text>
</comment>
<dbReference type="GO" id="GO:0005975">
    <property type="term" value="P:carbohydrate metabolic process"/>
    <property type="evidence" value="ECO:0007669"/>
    <property type="project" value="InterPro"/>
</dbReference>
<evidence type="ECO:0000256" key="11">
    <source>
        <dbReference type="ARBA" id="ARBA00022842"/>
    </source>
</evidence>
<feature type="site" description="Stabilizes the phosphoryl group" evidence="16">
    <location>
        <position position="101"/>
    </location>
</feature>
<comment type="caution">
    <text evidence="18">The sequence shown here is derived from an EMBL/GenBank/DDBJ whole genome shotgun (WGS) entry which is preliminary data.</text>
</comment>
<evidence type="ECO:0000256" key="7">
    <source>
        <dbReference type="ARBA" id="ARBA00022490"/>
    </source>
</evidence>
<dbReference type="EMBL" id="NRSJ01000015">
    <property type="protein sequence ID" value="MBK1704894.1"/>
    <property type="molecule type" value="Genomic_DNA"/>
</dbReference>
<comment type="cofactor">
    <cofactor evidence="2 17">
        <name>Mg(2+)</name>
        <dbReference type="ChEBI" id="CHEBI:18420"/>
    </cofactor>
</comment>
<dbReference type="NCBIfam" id="TIGR01656">
    <property type="entry name" value="Histidinol-ppas"/>
    <property type="match status" value="1"/>
</dbReference>
<feature type="site" description="Stabilizes the phosphoryl group" evidence="16">
    <location>
        <position position="50"/>
    </location>
</feature>
<dbReference type="PANTHER" id="PTHR42891:SF1">
    <property type="entry name" value="D-GLYCERO-BETA-D-MANNO-HEPTOSE-1,7-BISPHOSPHATE 7-PHOSPHATASE"/>
    <property type="match status" value="1"/>
</dbReference>
<keyword evidence="9 14" id="KW-0378">Hydrolase</keyword>
<feature type="site" description="Contributes to substrate recognition" evidence="16">
    <location>
        <position position="100"/>
    </location>
</feature>
<dbReference type="GO" id="GO:0034200">
    <property type="term" value="F:D-glycero-beta-D-manno-heptose 1,7-bisphosphate 7-phosphatase activity"/>
    <property type="evidence" value="ECO:0007669"/>
    <property type="project" value="UniProtKB-EC"/>
</dbReference>
<dbReference type="GO" id="GO:0046872">
    <property type="term" value="F:metal ion binding"/>
    <property type="evidence" value="ECO:0007669"/>
    <property type="project" value="UniProtKB-KW"/>
</dbReference>
<evidence type="ECO:0000256" key="4">
    <source>
        <dbReference type="ARBA" id="ARBA00004496"/>
    </source>
</evidence>
<evidence type="ECO:0000256" key="2">
    <source>
        <dbReference type="ARBA" id="ARBA00001946"/>
    </source>
</evidence>
<evidence type="ECO:0000256" key="15">
    <source>
        <dbReference type="PIRSR" id="PIRSR004682-1"/>
    </source>
</evidence>
<evidence type="ECO:0000313" key="19">
    <source>
        <dbReference type="Proteomes" id="UP001296776"/>
    </source>
</evidence>